<feature type="compositionally biased region" description="Basic and acidic residues" evidence="1">
    <location>
        <begin position="13"/>
        <end position="23"/>
    </location>
</feature>
<evidence type="ECO:0000313" key="4">
    <source>
        <dbReference type="Proteomes" id="UP000015105"/>
    </source>
</evidence>
<dbReference type="Gramene" id="AET5Gv21245300.1">
    <property type="protein sequence ID" value="AET5Gv21245300.1"/>
    <property type="gene ID" value="AET5Gv21245300"/>
</dbReference>
<keyword evidence="2" id="KW-0472">Membrane</keyword>
<reference evidence="3" key="3">
    <citation type="journal article" date="2017" name="Nature">
        <title>Genome sequence of the progenitor of the wheat D genome Aegilops tauschii.</title>
        <authorList>
            <person name="Luo M.C."/>
            <person name="Gu Y.Q."/>
            <person name="Puiu D."/>
            <person name="Wang H."/>
            <person name="Twardziok S.O."/>
            <person name="Deal K.R."/>
            <person name="Huo N."/>
            <person name="Zhu T."/>
            <person name="Wang L."/>
            <person name="Wang Y."/>
            <person name="McGuire P.E."/>
            <person name="Liu S."/>
            <person name="Long H."/>
            <person name="Ramasamy R.K."/>
            <person name="Rodriguez J.C."/>
            <person name="Van S.L."/>
            <person name="Yuan L."/>
            <person name="Wang Z."/>
            <person name="Xia Z."/>
            <person name="Xiao L."/>
            <person name="Anderson O.D."/>
            <person name="Ouyang S."/>
            <person name="Liang Y."/>
            <person name="Zimin A.V."/>
            <person name="Pertea G."/>
            <person name="Qi P."/>
            <person name="Bennetzen J.L."/>
            <person name="Dai X."/>
            <person name="Dawson M.W."/>
            <person name="Muller H.G."/>
            <person name="Kugler K."/>
            <person name="Rivarola-Duarte L."/>
            <person name="Spannagl M."/>
            <person name="Mayer K.F.X."/>
            <person name="Lu F.H."/>
            <person name="Bevan M.W."/>
            <person name="Leroy P."/>
            <person name="Li P."/>
            <person name="You F.M."/>
            <person name="Sun Q."/>
            <person name="Liu Z."/>
            <person name="Lyons E."/>
            <person name="Wicker T."/>
            <person name="Salzberg S.L."/>
            <person name="Devos K.M."/>
            <person name="Dvorak J."/>
        </authorList>
    </citation>
    <scope>NUCLEOTIDE SEQUENCE [LARGE SCALE GENOMIC DNA]</scope>
    <source>
        <strain evidence="3">cv. AL8/78</strain>
    </source>
</reference>
<accession>A0A453MN49</accession>
<dbReference type="Proteomes" id="UP000015105">
    <property type="component" value="Chromosome 5D"/>
</dbReference>
<reference evidence="4" key="2">
    <citation type="journal article" date="2017" name="Nat. Plants">
        <title>The Aegilops tauschii genome reveals multiple impacts of transposons.</title>
        <authorList>
            <person name="Zhao G."/>
            <person name="Zou C."/>
            <person name="Li K."/>
            <person name="Wang K."/>
            <person name="Li T."/>
            <person name="Gao L."/>
            <person name="Zhang X."/>
            <person name="Wang H."/>
            <person name="Yang Z."/>
            <person name="Liu X."/>
            <person name="Jiang W."/>
            <person name="Mao L."/>
            <person name="Kong X."/>
            <person name="Jiao Y."/>
            <person name="Jia J."/>
        </authorList>
    </citation>
    <scope>NUCLEOTIDE SEQUENCE [LARGE SCALE GENOMIC DNA]</scope>
    <source>
        <strain evidence="4">cv. AL8/78</strain>
    </source>
</reference>
<feature type="region of interest" description="Disordered" evidence="1">
    <location>
        <begin position="1"/>
        <end position="23"/>
    </location>
</feature>
<name>A0A453MN49_AEGTS</name>
<evidence type="ECO:0000256" key="1">
    <source>
        <dbReference type="SAM" id="MobiDB-lite"/>
    </source>
</evidence>
<protein>
    <submittedName>
        <fullName evidence="3">Uncharacterized protein</fullName>
    </submittedName>
</protein>
<reference evidence="3" key="4">
    <citation type="submission" date="2019-03" db="UniProtKB">
        <authorList>
            <consortium name="EnsemblPlants"/>
        </authorList>
    </citation>
    <scope>IDENTIFICATION</scope>
</reference>
<dbReference type="AlphaFoldDB" id="A0A453MN49"/>
<feature type="transmembrane region" description="Helical" evidence="2">
    <location>
        <begin position="94"/>
        <end position="114"/>
    </location>
</feature>
<feature type="compositionally biased region" description="Basic residues" evidence="1">
    <location>
        <begin position="47"/>
        <end position="62"/>
    </location>
</feature>
<feature type="region of interest" description="Disordered" evidence="1">
    <location>
        <begin position="37"/>
        <end position="73"/>
    </location>
</feature>
<organism evidence="3 4">
    <name type="scientific">Aegilops tauschii subsp. strangulata</name>
    <name type="common">Goatgrass</name>
    <dbReference type="NCBI Taxonomy" id="200361"/>
    <lineage>
        <taxon>Eukaryota</taxon>
        <taxon>Viridiplantae</taxon>
        <taxon>Streptophyta</taxon>
        <taxon>Embryophyta</taxon>
        <taxon>Tracheophyta</taxon>
        <taxon>Spermatophyta</taxon>
        <taxon>Magnoliopsida</taxon>
        <taxon>Liliopsida</taxon>
        <taxon>Poales</taxon>
        <taxon>Poaceae</taxon>
        <taxon>BOP clade</taxon>
        <taxon>Pooideae</taxon>
        <taxon>Triticodae</taxon>
        <taxon>Triticeae</taxon>
        <taxon>Triticinae</taxon>
        <taxon>Aegilops</taxon>
    </lineage>
</organism>
<sequence>RTDPFIHSPSPRPESELDQREEARSKCSALLCSAAGRPRSNLVPGERRRKGREGRMLRRHKGRESAASSSDSTFYQLRPECAHNVPDTKFKIKVSSFFSSFFLCFLSLLCLFWSNSSLRLVVGVTQERKMDGWQIGKTLSVRKWHAAFTHHGSLHIASVLNRIQSG</sequence>
<dbReference type="EnsemblPlants" id="AET5Gv21245300.1">
    <property type="protein sequence ID" value="AET5Gv21245300.1"/>
    <property type="gene ID" value="AET5Gv21245300"/>
</dbReference>
<reference evidence="3" key="5">
    <citation type="journal article" date="2021" name="G3 (Bethesda)">
        <title>Aegilops tauschii genome assembly Aet v5.0 features greater sequence contiguity and improved annotation.</title>
        <authorList>
            <person name="Wang L."/>
            <person name="Zhu T."/>
            <person name="Rodriguez J.C."/>
            <person name="Deal K.R."/>
            <person name="Dubcovsky J."/>
            <person name="McGuire P.E."/>
            <person name="Lux T."/>
            <person name="Spannagl M."/>
            <person name="Mayer K.F.X."/>
            <person name="Baldrich P."/>
            <person name="Meyers B.C."/>
            <person name="Huo N."/>
            <person name="Gu Y.Q."/>
            <person name="Zhou H."/>
            <person name="Devos K.M."/>
            <person name="Bennetzen J.L."/>
            <person name="Unver T."/>
            <person name="Budak H."/>
            <person name="Gulick P.J."/>
            <person name="Galiba G."/>
            <person name="Kalapos B."/>
            <person name="Nelson D.R."/>
            <person name="Li P."/>
            <person name="You F.M."/>
            <person name="Luo M.C."/>
            <person name="Dvorak J."/>
        </authorList>
    </citation>
    <scope>NUCLEOTIDE SEQUENCE [LARGE SCALE GENOMIC DNA]</scope>
    <source>
        <strain evidence="3">cv. AL8/78</strain>
    </source>
</reference>
<reference evidence="4" key="1">
    <citation type="journal article" date="2014" name="Science">
        <title>Ancient hybridizations among the ancestral genomes of bread wheat.</title>
        <authorList>
            <consortium name="International Wheat Genome Sequencing Consortium,"/>
            <person name="Marcussen T."/>
            <person name="Sandve S.R."/>
            <person name="Heier L."/>
            <person name="Spannagl M."/>
            <person name="Pfeifer M."/>
            <person name="Jakobsen K.S."/>
            <person name="Wulff B.B."/>
            <person name="Steuernagel B."/>
            <person name="Mayer K.F."/>
            <person name="Olsen O.A."/>
        </authorList>
    </citation>
    <scope>NUCLEOTIDE SEQUENCE [LARGE SCALE GENOMIC DNA]</scope>
    <source>
        <strain evidence="4">cv. AL8/78</strain>
    </source>
</reference>
<keyword evidence="2" id="KW-0812">Transmembrane</keyword>
<proteinExistence type="predicted"/>
<keyword evidence="4" id="KW-1185">Reference proteome</keyword>
<evidence type="ECO:0000313" key="3">
    <source>
        <dbReference type="EnsemblPlants" id="AET5Gv21245300.1"/>
    </source>
</evidence>
<keyword evidence="2" id="KW-1133">Transmembrane helix</keyword>
<evidence type="ECO:0000256" key="2">
    <source>
        <dbReference type="SAM" id="Phobius"/>
    </source>
</evidence>